<reference evidence="1 2" key="1">
    <citation type="submission" date="2017-09" db="EMBL/GenBank/DDBJ databases">
        <title>Large-scale bioinformatics analysis of Bacillus genomes uncovers conserved roles of natural products in bacterial physiology.</title>
        <authorList>
            <consortium name="Agbiome Team Llc"/>
            <person name="Bleich R.M."/>
            <person name="Grubbs K.J."/>
            <person name="Santa Maria K.C."/>
            <person name="Allen S.E."/>
            <person name="Farag S."/>
            <person name="Shank E.A."/>
            <person name="Bowers A."/>
        </authorList>
    </citation>
    <scope>NUCLEOTIDE SEQUENCE [LARGE SCALE GENOMIC DNA]</scope>
    <source>
        <strain evidence="1 2">AFS092789</strain>
    </source>
</reference>
<name>A0A9X6SUN3_BACCE</name>
<dbReference type="AlphaFoldDB" id="A0A9X6SUN3"/>
<dbReference type="Proteomes" id="UP000219922">
    <property type="component" value="Unassembled WGS sequence"/>
</dbReference>
<comment type="caution">
    <text evidence="1">The sequence shown here is derived from an EMBL/GenBank/DDBJ whole genome shotgun (WGS) entry which is preliminary data.</text>
</comment>
<dbReference type="EMBL" id="NVMX01000064">
    <property type="protein sequence ID" value="PDZ95176.1"/>
    <property type="molecule type" value="Genomic_DNA"/>
</dbReference>
<evidence type="ECO:0000313" key="2">
    <source>
        <dbReference type="Proteomes" id="UP000219922"/>
    </source>
</evidence>
<organism evidence="1 2">
    <name type="scientific">Bacillus cereus</name>
    <dbReference type="NCBI Taxonomy" id="1396"/>
    <lineage>
        <taxon>Bacteria</taxon>
        <taxon>Bacillati</taxon>
        <taxon>Bacillota</taxon>
        <taxon>Bacilli</taxon>
        <taxon>Bacillales</taxon>
        <taxon>Bacillaceae</taxon>
        <taxon>Bacillus</taxon>
        <taxon>Bacillus cereus group</taxon>
    </lineage>
</organism>
<gene>
    <name evidence="1" type="ORF">CON36_29865</name>
</gene>
<sequence>MFKPKQIAPFFSMTPMQLSETLREIHVVYPLHQTPLGSFLLTEKDLSIIETYLKTKMLFGNKKLTLVHLKDYIERKREEEENVAPDWLHMIQSIS</sequence>
<evidence type="ECO:0000313" key="1">
    <source>
        <dbReference type="EMBL" id="PDZ95176.1"/>
    </source>
</evidence>
<dbReference type="RefSeq" id="WP_098006239.1">
    <property type="nucleotide sequence ID" value="NZ_NUJB01000041.1"/>
</dbReference>
<accession>A0A9X6SUN3</accession>
<proteinExistence type="predicted"/>
<protein>
    <submittedName>
        <fullName evidence="1">Uncharacterized protein</fullName>
    </submittedName>
</protein>